<name>L8JED6_9GAMM</name>
<sequence>MKNSSINFHQGLAMVEFTILLPLMLLVLLATMELGRAFYTYTSLEKSTRDSARYLSGAIVKGSTGTYTLLQTDIDNASNLAVYGTISGGTDPRLPSMATSQVSITLNNNHVLIEIIYPYQPALAQIPDLLNQGAISLNFNMTSSYSMRVL</sequence>
<organism evidence="2 3">
    <name type="scientific">Photobacterium marinum</name>
    <dbReference type="NCBI Taxonomy" id="1056511"/>
    <lineage>
        <taxon>Bacteria</taxon>
        <taxon>Pseudomonadati</taxon>
        <taxon>Pseudomonadota</taxon>
        <taxon>Gammaproteobacteria</taxon>
        <taxon>Vibrionales</taxon>
        <taxon>Vibrionaceae</taxon>
        <taxon>Photobacterium</taxon>
    </lineage>
</organism>
<keyword evidence="3" id="KW-1185">Reference proteome</keyword>
<reference evidence="2 3" key="1">
    <citation type="submission" date="2012-12" db="EMBL/GenBank/DDBJ databases">
        <title>Genome Assembly of Photobacterium sp. AK15.</title>
        <authorList>
            <person name="Khatri I."/>
            <person name="Vaidya B."/>
            <person name="Srinivas T.N.R."/>
            <person name="Subramanian S."/>
            <person name="Pinnaka A."/>
        </authorList>
    </citation>
    <scope>NUCLEOTIDE SEQUENCE [LARGE SCALE GENOMIC DNA]</scope>
    <source>
        <strain evidence="2 3">AK15</strain>
    </source>
</reference>
<comment type="caution">
    <text evidence="2">The sequence shown here is derived from an EMBL/GenBank/DDBJ whole genome shotgun (WGS) entry which is preliminary data.</text>
</comment>
<dbReference type="Proteomes" id="UP000011134">
    <property type="component" value="Unassembled WGS sequence"/>
</dbReference>
<dbReference type="Pfam" id="PF07811">
    <property type="entry name" value="TadE"/>
    <property type="match status" value="1"/>
</dbReference>
<dbReference type="RefSeq" id="WP_007466036.1">
    <property type="nucleotide sequence ID" value="NZ_AMZO01000016.1"/>
</dbReference>
<evidence type="ECO:0000313" key="3">
    <source>
        <dbReference type="Proteomes" id="UP000011134"/>
    </source>
</evidence>
<protein>
    <recommendedName>
        <fullName evidence="1">TadE-like domain-containing protein</fullName>
    </recommendedName>
</protein>
<gene>
    <name evidence="2" type="ORF">C942_00976</name>
</gene>
<feature type="domain" description="TadE-like" evidence="1">
    <location>
        <begin position="11"/>
        <end position="53"/>
    </location>
</feature>
<dbReference type="PATRIC" id="fig|1056511.3.peg.2469"/>
<evidence type="ECO:0000313" key="2">
    <source>
        <dbReference type="EMBL" id="ELR65889.1"/>
    </source>
</evidence>
<dbReference type="OrthoDB" id="7026216at2"/>
<dbReference type="EMBL" id="AMZO01000016">
    <property type="protein sequence ID" value="ELR65889.1"/>
    <property type="molecule type" value="Genomic_DNA"/>
</dbReference>
<proteinExistence type="predicted"/>
<evidence type="ECO:0000259" key="1">
    <source>
        <dbReference type="Pfam" id="PF07811"/>
    </source>
</evidence>
<accession>L8JED6</accession>
<dbReference type="InterPro" id="IPR012495">
    <property type="entry name" value="TadE-like_dom"/>
</dbReference>
<dbReference type="AlphaFoldDB" id="L8JED6"/>